<dbReference type="PANTHER" id="PTHR24185">
    <property type="entry name" value="CALCIUM-INDEPENDENT PHOSPHOLIPASE A2-GAMMA"/>
    <property type="match status" value="1"/>
</dbReference>
<dbReference type="PANTHER" id="PTHR24185:SF1">
    <property type="entry name" value="CALCIUM-INDEPENDENT PHOSPHOLIPASE A2-GAMMA"/>
    <property type="match status" value="1"/>
</dbReference>
<keyword evidence="5" id="KW-1185">Reference proteome</keyword>
<reference evidence="6" key="1">
    <citation type="submission" date="2025-08" db="UniProtKB">
        <authorList>
            <consortium name="RefSeq"/>
        </authorList>
    </citation>
    <scope>IDENTIFICATION</scope>
    <source>
        <tissue evidence="6">Whole organism</tissue>
    </source>
</reference>
<dbReference type="AlphaFoldDB" id="A0A8B7P4Z6"/>
<dbReference type="Proteomes" id="UP000694843">
    <property type="component" value="Unplaced"/>
</dbReference>
<dbReference type="GO" id="GO:0016042">
    <property type="term" value="P:lipid catabolic process"/>
    <property type="evidence" value="ECO:0007669"/>
    <property type="project" value="UniProtKB-UniRule"/>
</dbReference>
<sequence>MATSSSQRQSIVQWQRFMTLVKKYIYLQPKNSSAINILPAHPMLKSAVLTQQEYTAIWQALTICVHQVRVLKTAGDIVKTSTIHRRKRNTNSTNICADAVREFLSDGCITNNEINSANSNHAAITPHPGVATKHDTNLYACSHHHIINAHISSVASPTAMIQHSGRSYIRISQPLNVNKSTSAGTASCHAPNRIVPAPTYTSMRFPRSLSSKSSKSYDEPNEELSGKLTNLSTSVIATPSAPVVPEFPDSELQRALKIVNSYIPLSLSQISLSFMRSAKSKSNNVPVNLPSRPKWLDTKRDVVSKTSVDSRTRHLVQGLTVEGEGATLRRLCDLSSHLRTYPTAYTAAVKLGGIGRVLRILEATKDKHVALEAKVVLGLMGYSGPVSGRGLRILAIDGGGVRGLVAIQLLRKLEEVTGKAVHEMFDMICGVSTGAIVAVLIGIHRRSPLECEVLYRDLSEKVFTQTTLRGATSLVINNSYYDSNAWDNILRQNMGEAPLLQSLSSGLPKVCLVASHAVRSLTQAYLFRNYVLPHRVASHYSGTSRALLWQAVRASAAAPGYFSEFQLDDKVLMDGGIIVNNPAAIAVHEARQLWPDSSFQCVVSLGTGRFQPVEPAASLSMNWGNKLRSVINSATDTEGVHTIMHDLLPGNVYFRFNPHLSDEFGLDEIRPDRLAVIMRDTELYARKNATKFQEAAAALSLQKTPYHKTLDYIKKAQYLHGFDS</sequence>
<feature type="short sequence motif" description="GXSXG" evidence="4">
    <location>
        <begin position="430"/>
        <end position="434"/>
    </location>
</feature>
<dbReference type="GO" id="GO:0047499">
    <property type="term" value="F:calcium-independent phospholipase A2 activity"/>
    <property type="evidence" value="ECO:0007669"/>
    <property type="project" value="TreeGrafter"/>
</dbReference>
<dbReference type="InterPro" id="IPR045217">
    <property type="entry name" value="PNPLA8-like"/>
</dbReference>
<dbReference type="KEGG" id="hazt:108677316"/>
<evidence type="ECO:0000313" key="6">
    <source>
        <dbReference type="RefSeq" id="XP_018021021.1"/>
    </source>
</evidence>
<feature type="short sequence motif" description="GXGXXG" evidence="4">
    <location>
        <begin position="398"/>
        <end position="403"/>
    </location>
</feature>
<evidence type="ECO:0000256" key="3">
    <source>
        <dbReference type="ARBA" id="ARBA00023098"/>
    </source>
</evidence>
<dbReference type="GO" id="GO:0019369">
    <property type="term" value="P:arachidonate metabolic process"/>
    <property type="evidence" value="ECO:0007669"/>
    <property type="project" value="TreeGrafter"/>
</dbReference>
<dbReference type="CDD" id="cd07211">
    <property type="entry name" value="Pat_PNPLA8"/>
    <property type="match status" value="1"/>
</dbReference>
<dbReference type="Gene3D" id="3.40.1090.10">
    <property type="entry name" value="Cytosolic phospholipase A2 catalytic domain"/>
    <property type="match status" value="1"/>
</dbReference>
<feature type="short sequence motif" description="DGA/G" evidence="4">
    <location>
        <begin position="574"/>
        <end position="576"/>
    </location>
</feature>
<dbReference type="RefSeq" id="XP_018021021.1">
    <property type="nucleotide sequence ID" value="XM_018165532.2"/>
</dbReference>
<dbReference type="Pfam" id="PF01734">
    <property type="entry name" value="Patatin"/>
    <property type="match status" value="1"/>
</dbReference>
<dbReference type="InterPro" id="IPR016035">
    <property type="entry name" value="Acyl_Trfase/lysoPLipase"/>
</dbReference>
<evidence type="ECO:0000256" key="4">
    <source>
        <dbReference type="PROSITE-ProRule" id="PRU01161"/>
    </source>
</evidence>
<dbReference type="GO" id="GO:0016020">
    <property type="term" value="C:membrane"/>
    <property type="evidence" value="ECO:0007669"/>
    <property type="project" value="TreeGrafter"/>
</dbReference>
<evidence type="ECO:0000313" key="5">
    <source>
        <dbReference type="Proteomes" id="UP000694843"/>
    </source>
</evidence>
<feature type="active site" description="Nucleophile" evidence="4">
    <location>
        <position position="432"/>
    </location>
</feature>
<evidence type="ECO:0000256" key="1">
    <source>
        <dbReference type="ARBA" id="ARBA00022801"/>
    </source>
</evidence>
<dbReference type="SUPFAM" id="SSF52151">
    <property type="entry name" value="FabD/lysophospholipase-like"/>
    <property type="match status" value="1"/>
</dbReference>
<dbReference type="OrthoDB" id="630895at2759"/>
<feature type="active site" description="Proton acceptor" evidence="4">
    <location>
        <position position="574"/>
    </location>
</feature>
<accession>A0A8B7P4Z6</accession>
<keyword evidence="1 4" id="KW-0378">Hydrolase</keyword>
<evidence type="ECO:0000256" key="2">
    <source>
        <dbReference type="ARBA" id="ARBA00022963"/>
    </source>
</evidence>
<dbReference type="OMA" id="NSTNICA"/>
<dbReference type="GeneID" id="108677316"/>
<dbReference type="PROSITE" id="PS51635">
    <property type="entry name" value="PNPLA"/>
    <property type="match status" value="1"/>
</dbReference>
<keyword evidence="2 4" id="KW-0442">Lipid degradation</keyword>
<organism evidence="5 6">
    <name type="scientific">Hyalella azteca</name>
    <name type="common">Amphipod</name>
    <dbReference type="NCBI Taxonomy" id="294128"/>
    <lineage>
        <taxon>Eukaryota</taxon>
        <taxon>Metazoa</taxon>
        <taxon>Ecdysozoa</taxon>
        <taxon>Arthropoda</taxon>
        <taxon>Crustacea</taxon>
        <taxon>Multicrustacea</taxon>
        <taxon>Malacostraca</taxon>
        <taxon>Eumalacostraca</taxon>
        <taxon>Peracarida</taxon>
        <taxon>Amphipoda</taxon>
        <taxon>Senticaudata</taxon>
        <taxon>Talitrida</taxon>
        <taxon>Talitroidea</taxon>
        <taxon>Hyalellidae</taxon>
        <taxon>Hyalella</taxon>
    </lineage>
</organism>
<protein>
    <submittedName>
        <fullName evidence="6">Calcium-independent phospholipase A2-gamma</fullName>
    </submittedName>
</protein>
<gene>
    <name evidence="6" type="primary">LOC108677316</name>
</gene>
<name>A0A8B7P4Z6_HYAAZ</name>
<proteinExistence type="predicted"/>
<keyword evidence="3 4" id="KW-0443">Lipid metabolism</keyword>
<dbReference type="InterPro" id="IPR002641">
    <property type="entry name" value="PNPLA_dom"/>
</dbReference>